<evidence type="ECO:0000313" key="7">
    <source>
        <dbReference type="EMBL" id="CTQ48757.1"/>
    </source>
</evidence>
<dbReference type="Gene3D" id="1.10.439.10">
    <property type="entry name" value="Penicillin Amidohydrolase, domain 1"/>
    <property type="match status" value="1"/>
</dbReference>
<dbReference type="AlphaFoldDB" id="A0A0M6YHL5"/>
<keyword evidence="6" id="KW-0812">Transmembrane</keyword>
<keyword evidence="5" id="KW-0479">Metal-binding</keyword>
<dbReference type="GO" id="GO:0017000">
    <property type="term" value="P:antibiotic biosynthetic process"/>
    <property type="evidence" value="ECO:0007669"/>
    <property type="project" value="InterPro"/>
</dbReference>
<evidence type="ECO:0000256" key="5">
    <source>
        <dbReference type="PIRSR" id="PIRSR001227-2"/>
    </source>
</evidence>
<dbReference type="EMBL" id="CXSU01000005">
    <property type="protein sequence ID" value="CTQ48757.1"/>
    <property type="molecule type" value="Genomic_DNA"/>
</dbReference>
<dbReference type="GO" id="GO:0016811">
    <property type="term" value="F:hydrolase activity, acting on carbon-nitrogen (but not peptide) bonds, in linear amides"/>
    <property type="evidence" value="ECO:0007669"/>
    <property type="project" value="InterPro"/>
</dbReference>
<dbReference type="EC" id="3.5.1.97" evidence="7"/>
<dbReference type="InterPro" id="IPR002692">
    <property type="entry name" value="S45"/>
</dbReference>
<dbReference type="Gene3D" id="3.60.20.10">
    <property type="entry name" value="Glutamine Phosphoribosylpyrophosphate, subunit 1, domain 1"/>
    <property type="match status" value="1"/>
</dbReference>
<dbReference type="InterPro" id="IPR043146">
    <property type="entry name" value="Penicillin_amidase_N_B-knob"/>
</dbReference>
<feature type="binding site" evidence="5">
    <location>
        <position position="332"/>
    </location>
    <ligand>
        <name>Ca(2+)</name>
        <dbReference type="ChEBI" id="CHEBI:29108"/>
    </ligand>
</feature>
<dbReference type="Gene3D" id="1.10.1400.10">
    <property type="match status" value="1"/>
</dbReference>
<dbReference type="InterPro" id="IPR014395">
    <property type="entry name" value="Pen/GL7ACA/AHL_acylase"/>
</dbReference>
<organism evidence="7 8">
    <name type="scientific">Jannaschia donghaensis</name>
    <dbReference type="NCBI Taxonomy" id="420998"/>
    <lineage>
        <taxon>Bacteria</taxon>
        <taxon>Pseudomonadati</taxon>
        <taxon>Pseudomonadota</taxon>
        <taxon>Alphaproteobacteria</taxon>
        <taxon>Rhodobacterales</taxon>
        <taxon>Roseobacteraceae</taxon>
        <taxon>Jannaschia</taxon>
    </lineage>
</organism>
<dbReference type="OrthoDB" id="9760084at2"/>
<feature type="transmembrane region" description="Helical" evidence="6">
    <location>
        <begin position="7"/>
        <end position="30"/>
    </location>
</feature>
<dbReference type="CDD" id="cd03747">
    <property type="entry name" value="Ntn_PGA_like"/>
    <property type="match status" value="1"/>
</dbReference>
<comment type="cofactor">
    <cofactor evidence="5">
        <name>Ca(2+)</name>
        <dbReference type="ChEBI" id="CHEBI:29108"/>
    </cofactor>
    <text evidence="5">Binds 1 Ca(2+) ion per dimer.</text>
</comment>
<feature type="binding site" evidence="5">
    <location>
        <position position="195"/>
    </location>
    <ligand>
        <name>Ca(2+)</name>
        <dbReference type="ChEBI" id="CHEBI:29108"/>
    </ligand>
</feature>
<comment type="similarity">
    <text evidence="1">Belongs to the peptidase S45 family.</text>
</comment>
<proteinExistence type="inferred from homology"/>
<evidence type="ECO:0000313" key="8">
    <source>
        <dbReference type="Proteomes" id="UP000049222"/>
    </source>
</evidence>
<sequence length="819" mass="89946">MERLFRWTFRIVTGVLLLAGAAILVVYWLAGRSLPDYDATQAVAGLTAPVEIVRNTHNVPHIFGQTDRDVFFGLGYAHAQDRLWQMTLLRRTAQGRLSEIFGQRTLRTDELMRRLGLYRAASRSVAAQDPETLAMLEAYADGVNARVKVLNSEASGRGAPEFFLFEPQVAPWQPADSLAVVKLMALQLSGHLGEEVLRARASLILPDERLRDLHPDVPGDGTVVLAGDLFPTLKDTRFAAADTADPFLWPVPHRDLAGASNAFAVAPDRAAAGGALLANDPHLGLSAPTLWYLARLELTTGGVIGATIPGMPIVLAGRTERLGWGLTSAYLDDQDVLIEQINPDNGTQYRTPDGWADFETERTIIAIKDADPVTLTQRRTVNGPVLTAGQFDLGTVTPVGHVPALSWTALAEDDTSMRTGLELMRAATIEDGLAAAQHFVAPAQNLMLTDGTRIAMTIMGRQPDRTDLHQSEGRIPSPGWIEANRWRGMKPADANPVWSDPDGGLLGNTNNKTTDALFPDHISHYWGDSQRVQRMERLMQARAVHTRESLIEAQLDTVSITARSLLPLIGRDLWFTGDAAEPGTPERRRQVALELLAAWNGEMSEHLPEPLIYTAWMRALQQRLIRDDLGPLAIEYPRMEPLFIERVFRDIGGAGAWCDVIQSTQPETCTDVARQSLDDALQFLEDRYGARVETWRWGDAHEARSDHPVLGDIPGLGLVVNIRQSTSGGDHTLQRGRTGGELPNPFLNVHAATYRGVYDFADPESSVFITSTGQSGHPLSKHYDDLGELWRRGEYIPMTLDPDLARAGAVGITTLTPLP</sequence>
<dbReference type="Proteomes" id="UP000049222">
    <property type="component" value="Unassembled WGS sequence"/>
</dbReference>
<dbReference type="GO" id="GO:0046872">
    <property type="term" value="F:metal ion binding"/>
    <property type="evidence" value="ECO:0007669"/>
    <property type="project" value="UniProtKB-KW"/>
</dbReference>
<dbReference type="SUPFAM" id="SSF56235">
    <property type="entry name" value="N-terminal nucleophile aminohydrolases (Ntn hydrolases)"/>
    <property type="match status" value="1"/>
</dbReference>
<dbReference type="Gene3D" id="2.30.120.10">
    <property type="match status" value="1"/>
</dbReference>
<accession>A0A0M6YHL5</accession>
<evidence type="ECO:0000256" key="1">
    <source>
        <dbReference type="ARBA" id="ARBA00006586"/>
    </source>
</evidence>
<evidence type="ECO:0000256" key="3">
    <source>
        <dbReference type="ARBA" id="ARBA00023145"/>
    </source>
</evidence>
<dbReference type="PANTHER" id="PTHR34218:SF4">
    <property type="entry name" value="ACYL-HOMOSERINE LACTONE ACYLASE QUIP"/>
    <property type="match status" value="1"/>
</dbReference>
<keyword evidence="6" id="KW-1133">Transmembrane helix</keyword>
<name>A0A0M6YHL5_9RHOB</name>
<dbReference type="Pfam" id="PF01804">
    <property type="entry name" value="Penicil_amidase"/>
    <property type="match status" value="1"/>
</dbReference>
<feature type="binding site" evidence="5">
    <location>
        <position position="335"/>
    </location>
    <ligand>
        <name>Ca(2+)</name>
        <dbReference type="ChEBI" id="CHEBI:29108"/>
    </ligand>
</feature>
<feature type="binding site" evidence="5">
    <location>
        <position position="520"/>
    </location>
    <ligand>
        <name>Ca(2+)</name>
        <dbReference type="ChEBI" id="CHEBI:29108"/>
    </ligand>
</feature>
<keyword evidence="3" id="KW-0865">Zymogen</keyword>
<protein>
    <submittedName>
        <fullName evidence="7">Acyl-homoserine lactone acylase QuiP</fullName>
        <ecNumber evidence="7">3.5.1.97</ecNumber>
    </submittedName>
</protein>
<feature type="active site" description="Nucleophile" evidence="4">
    <location>
        <position position="260"/>
    </location>
</feature>
<dbReference type="RefSeq" id="WP_055082693.1">
    <property type="nucleotide sequence ID" value="NZ_CXSU01000005.1"/>
</dbReference>
<evidence type="ECO:0000256" key="2">
    <source>
        <dbReference type="ARBA" id="ARBA00022801"/>
    </source>
</evidence>
<dbReference type="PANTHER" id="PTHR34218">
    <property type="entry name" value="PEPTIDASE S45 PENICILLIN AMIDASE"/>
    <property type="match status" value="1"/>
</dbReference>
<evidence type="ECO:0000256" key="6">
    <source>
        <dbReference type="SAM" id="Phobius"/>
    </source>
</evidence>
<dbReference type="STRING" id="420998.JDO7802_00762"/>
<keyword evidence="5" id="KW-0106">Calcium</keyword>
<keyword evidence="8" id="KW-1185">Reference proteome</keyword>
<dbReference type="InterPro" id="IPR029055">
    <property type="entry name" value="Ntn_hydrolases_N"/>
</dbReference>
<dbReference type="PIRSF" id="PIRSF001227">
    <property type="entry name" value="Pen_acylase"/>
    <property type="match status" value="1"/>
</dbReference>
<gene>
    <name evidence="7" type="primary">quiP</name>
    <name evidence="7" type="ORF">JDO7802_00762</name>
</gene>
<keyword evidence="2 7" id="KW-0378">Hydrolase</keyword>
<evidence type="ECO:0000256" key="4">
    <source>
        <dbReference type="PIRSR" id="PIRSR001227-1"/>
    </source>
</evidence>
<reference evidence="7 8" key="1">
    <citation type="submission" date="2015-07" db="EMBL/GenBank/DDBJ databases">
        <authorList>
            <person name="Noorani M."/>
        </authorList>
    </citation>
    <scope>NUCLEOTIDE SEQUENCE [LARGE SCALE GENOMIC DNA]</scope>
    <source>
        <strain evidence="7 8">CECT 7802</strain>
    </source>
</reference>
<dbReference type="InterPro" id="IPR043147">
    <property type="entry name" value="Penicillin_amidase_A-knob"/>
</dbReference>
<keyword evidence="6" id="KW-0472">Membrane</keyword>
<dbReference type="InterPro" id="IPR023343">
    <property type="entry name" value="Penicillin_amidase_dom1"/>
</dbReference>